<dbReference type="InterPro" id="IPR001789">
    <property type="entry name" value="Sig_transdc_resp-reg_receiver"/>
</dbReference>
<feature type="modified residue" description="4-aspartylphosphate" evidence="2">
    <location>
        <position position="52"/>
    </location>
</feature>
<proteinExistence type="predicted"/>
<dbReference type="OrthoDB" id="9802155at2"/>
<dbReference type="PANTHER" id="PTHR44591">
    <property type="entry name" value="STRESS RESPONSE REGULATOR PROTEIN 1"/>
    <property type="match status" value="1"/>
</dbReference>
<feature type="domain" description="Response regulatory" evidence="3">
    <location>
        <begin position="3"/>
        <end position="116"/>
    </location>
</feature>
<protein>
    <submittedName>
        <fullName evidence="4">Response regulator</fullName>
    </submittedName>
</protein>
<dbReference type="NCBIfam" id="NF046022">
    <property type="entry name" value="RespRegCpdRBruc"/>
    <property type="match status" value="1"/>
</dbReference>
<keyword evidence="1 2" id="KW-0597">Phosphoprotein</keyword>
<dbReference type="AlphaFoldDB" id="A0A5C6UFZ4"/>
<dbReference type="Gene3D" id="3.40.50.2300">
    <property type="match status" value="1"/>
</dbReference>
<evidence type="ECO:0000256" key="2">
    <source>
        <dbReference type="PROSITE-ProRule" id="PRU00169"/>
    </source>
</evidence>
<evidence type="ECO:0000313" key="5">
    <source>
        <dbReference type="Proteomes" id="UP000321250"/>
    </source>
</evidence>
<gene>
    <name evidence="4" type="ORF">FSB78_12160</name>
</gene>
<comment type="caution">
    <text evidence="4">The sequence shown here is derived from an EMBL/GenBank/DDBJ whole genome shotgun (WGS) entry which is preliminary data.</text>
</comment>
<dbReference type="Pfam" id="PF00072">
    <property type="entry name" value="Response_reg"/>
    <property type="match status" value="1"/>
</dbReference>
<dbReference type="InterPro" id="IPR011006">
    <property type="entry name" value="CheY-like_superfamily"/>
</dbReference>
<dbReference type="Proteomes" id="UP000321250">
    <property type="component" value="Unassembled WGS sequence"/>
</dbReference>
<dbReference type="PROSITE" id="PS50110">
    <property type="entry name" value="RESPONSE_REGULATORY"/>
    <property type="match status" value="1"/>
</dbReference>
<accession>A0A5C6UFZ4</accession>
<name>A0A5C6UFZ4_9SPHN</name>
<dbReference type="RefSeq" id="WP_147082896.1">
    <property type="nucleotide sequence ID" value="NZ_VOQR01000001.1"/>
</dbReference>
<dbReference type="PANTHER" id="PTHR44591:SF21">
    <property type="entry name" value="TWO-COMPONENT RESPONSE REGULATOR"/>
    <property type="match status" value="1"/>
</dbReference>
<evidence type="ECO:0000256" key="1">
    <source>
        <dbReference type="ARBA" id="ARBA00022553"/>
    </source>
</evidence>
<keyword evidence="5" id="KW-1185">Reference proteome</keyword>
<organism evidence="4 5">
    <name type="scientific">Sphingomonas ginsenosidivorax</name>
    <dbReference type="NCBI Taxonomy" id="862135"/>
    <lineage>
        <taxon>Bacteria</taxon>
        <taxon>Pseudomonadati</taxon>
        <taxon>Pseudomonadota</taxon>
        <taxon>Alphaproteobacteria</taxon>
        <taxon>Sphingomonadales</taxon>
        <taxon>Sphingomonadaceae</taxon>
        <taxon>Sphingomonas</taxon>
    </lineage>
</organism>
<dbReference type="SMART" id="SM00448">
    <property type="entry name" value="REC"/>
    <property type="match status" value="1"/>
</dbReference>
<dbReference type="EMBL" id="VOQR01000001">
    <property type="protein sequence ID" value="TXC71619.1"/>
    <property type="molecule type" value="Genomic_DNA"/>
</dbReference>
<dbReference type="GO" id="GO:0000160">
    <property type="term" value="P:phosphorelay signal transduction system"/>
    <property type="evidence" value="ECO:0007669"/>
    <property type="project" value="InterPro"/>
</dbReference>
<evidence type="ECO:0000259" key="3">
    <source>
        <dbReference type="PROSITE" id="PS50110"/>
    </source>
</evidence>
<dbReference type="InterPro" id="IPR050595">
    <property type="entry name" value="Bact_response_regulator"/>
</dbReference>
<reference evidence="4 5" key="1">
    <citation type="journal article" date="2013" name="Antonie Van Leeuwenhoek">
        <title>Sphingomonas ginsenosidivorax sp. nov., with the ability to transform ginsenosides.</title>
        <authorList>
            <person name="Jin X.F."/>
            <person name="Kim J.K."/>
            <person name="Liu Q.M."/>
            <person name="Kang M.S."/>
            <person name="He D."/>
            <person name="Jin F.X."/>
            <person name="Kim S.C."/>
            <person name="Im W.T."/>
        </authorList>
    </citation>
    <scope>NUCLEOTIDE SEQUENCE [LARGE SCALE GENOMIC DNA]</scope>
    <source>
        <strain evidence="4 5">KHI67</strain>
    </source>
</reference>
<dbReference type="SUPFAM" id="SSF52172">
    <property type="entry name" value="CheY-like"/>
    <property type="match status" value="1"/>
</dbReference>
<evidence type="ECO:0000313" key="4">
    <source>
        <dbReference type="EMBL" id="TXC71619.1"/>
    </source>
</evidence>
<sequence>MLRILLAEDDQVMREYLTRALERSGYAVTAVDRGTAAIPLLETERFDLLLTDIVMPEMDGIELAQRASEMCADLRVMFITGFAAVTLKAGRTMPQARVLSKPFHLRDLVMEVDRMFETDNVGGTY</sequence>